<dbReference type="PANTHER" id="PTHR13887:SF41">
    <property type="entry name" value="THIOREDOXIN SUPERFAMILY PROTEIN"/>
    <property type="match status" value="1"/>
</dbReference>
<gene>
    <name evidence="2" type="ORF">LT85_2563</name>
</gene>
<dbReference type="Pfam" id="PF01323">
    <property type="entry name" value="DSBA"/>
    <property type="match status" value="1"/>
</dbReference>
<dbReference type="HOGENOM" id="CLU_069253_0_3_4"/>
<dbReference type="Proteomes" id="UP000030302">
    <property type="component" value="Chromosome"/>
</dbReference>
<keyword evidence="3" id="KW-1185">Reference proteome</keyword>
<evidence type="ECO:0000259" key="1">
    <source>
        <dbReference type="Pfam" id="PF01323"/>
    </source>
</evidence>
<dbReference type="Gene3D" id="3.40.30.10">
    <property type="entry name" value="Glutaredoxin"/>
    <property type="match status" value="1"/>
</dbReference>
<dbReference type="STRING" id="279058.LT85_2563"/>
<evidence type="ECO:0000313" key="3">
    <source>
        <dbReference type="Proteomes" id="UP000030302"/>
    </source>
</evidence>
<dbReference type="KEGG" id="care:LT85_2563"/>
<keyword evidence="2" id="KW-0413">Isomerase</keyword>
<evidence type="ECO:0000313" key="2">
    <source>
        <dbReference type="EMBL" id="AIY41721.1"/>
    </source>
</evidence>
<dbReference type="AlphaFoldDB" id="A0A0A1FB38"/>
<dbReference type="RefSeq" id="WP_038489270.1">
    <property type="nucleotide sequence ID" value="NZ_CP009962.1"/>
</dbReference>
<dbReference type="GO" id="GO:0016491">
    <property type="term" value="F:oxidoreductase activity"/>
    <property type="evidence" value="ECO:0007669"/>
    <property type="project" value="InterPro"/>
</dbReference>
<dbReference type="SUPFAM" id="SSF52833">
    <property type="entry name" value="Thioredoxin-like"/>
    <property type="match status" value="1"/>
</dbReference>
<accession>A0A0A1FB38</accession>
<sequence>MTSILDIDVTFDLVCPWCLIGKRNLDRALESVRKSYPGIMVRIHWHGVQLLPDVPSDGVPFASFYEKRLGSKAAVRMRQAQVSDAAERAGLTIRLDRISLFPNTGKAHRLLKFAANSCDTTQYEALLERLFAAYFVHGENIGDEETLIKIAQSFGLSPDKLNSWQHEDAASDIGQSTHSGVPFFVFNQRYTLAGAQPPETLFSLMQTLIEVEFEHDTLIPATA</sequence>
<feature type="domain" description="DSBA-like thioredoxin" evidence="1">
    <location>
        <begin position="7"/>
        <end position="203"/>
    </location>
</feature>
<reference evidence="3" key="1">
    <citation type="journal article" date="2014" name="Soil Biol. Biochem.">
        <title>Structure and function of bacterial communities in ageing soils: Insights from the Mendocino ecological staircase.</title>
        <authorList>
            <person name="Uroz S."/>
            <person name="Tech J.J."/>
            <person name="Sawaya N.A."/>
            <person name="Frey-Klett P."/>
            <person name="Leveau J.H.J."/>
        </authorList>
    </citation>
    <scope>NUCLEOTIDE SEQUENCE [LARGE SCALE GENOMIC DNA]</scope>
    <source>
        <strain evidence="3">Cal35</strain>
    </source>
</reference>
<name>A0A0A1FB38_9BURK</name>
<dbReference type="CDD" id="cd03024">
    <property type="entry name" value="DsbA_FrnE"/>
    <property type="match status" value="1"/>
</dbReference>
<organism evidence="2 3">
    <name type="scientific">Collimonas arenae</name>
    <dbReference type="NCBI Taxonomy" id="279058"/>
    <lineage>
        <taxon>Bacteria</taxon>
        <taxon>Pseudomonadati</taxon>
        <taxon>Pseudomonadota</taxon>
        <taxon>Betaproteobacteria</taxon>
        <taxon>Burkholderiales</taxon>
        <taxon>Oxalobacteraceae</taxon>
        <taxon>Collimonas</taxon>
    </lineage>
</organism>
<dbReference type="GO" id="GO:0016853">
    <property type="term" value="F:isomerase activity"/>
    <property type="evidence" value="ECO:0007669"/>
    <property type="project" value="UniProtKB-KW"/>
</dbReference>
<dbReference type="InterPro" id="IPR036249">
    <property type="entry name" value="Thioredoxin-like_sf"/>
</dbReference>
<protein>
    <submittedName>
        <fullName evidence="2">2-hydroxychromene-2-carboxylate isomerase/DsbA-like thioredoxin domain</fullName>
    </submittedName>
</protein>
<dbReference type="InterPro" id="IPR001853">
    <property type="entry name" value="DSBA-like_thioredoxin_dom"/>
</dbReference>
<dbReference type="OrthoDB" id="9799122at2"/>
<proteinExistence type="predicted"/>
<dbReference type="EMBL" id="CP009962">
    <property type="protein sequence ID" value="AIY41721.1"/>
    <property type="molecule type" value="Genomic_DNA"/>
</dbReference>
<dbReference type="PANTHER" id="PTHR13887">
    <property type="entry name" value="GLUTATHIONE S-TRANSFERASE KAPPA"/>
    <property type="match status" value="1"/>
</dbReference>